<evidence type="ECO:0000256" key="4">
    <source>
        <dbReference type="ARBA" id="ARBA00022679"/>
    </source>
</evidence>
<dbReference type="Gene3D" id="3.30.565.10">
    <property type="entry name" value="Histidine kinase-like ATPase, C-terminal domain"/>
    <property type="match status" value="1"/>
</dbReference>
<reference evidence="14 15" key="1">
    <citation type="submission" date="2020-08" db="EMBL/GenBank/DDBJ databases">
        <title>A Genomic Blueprint of the Chicken Gut Microbiome.</title>
        <authorList>
            <person name="Gilroy R."/>
            <person name="Ravi A."/>
            <person name="Getino M."/>
            <person name="Pursley I."/>
            <person name="Horton D.L."/>
            <person name="Alikhan N.-F."/>
            <person name="Baker D."/>
            <person name="Gharbi K."/>
            <person name="Hall N."/>
            <person name="Watson M."/>
            <person name="Adriaenssens E.M."/>
            <person name="Foster-Nyarko E."/>
            <person name="Jarju S."/>
            <person name="Secka A."/>
            <person name="Antonio M."/>
            <person name="Oren A."/>
            <person name="Chaudhuri R."/>
            <person name="La Ragione R.M."/>
            <person name="Hildebrand F."/>
            <person name="Pallen M.J."/>
        </authorList>
    </citation>
    <scope>NUCLEOTIDE SEQUENCE [LARGE SCALE GENOMIC DNA]</scope>
    <source>
        <strain evidence="14 15">Sa2CUA10</strain>
    </source>
</reference>
<dbReference type="GO" id="GO:0016301">
    <property type="term" value="F:kinase activity"/>
    <property type="evidence" value="ECO:0007669"/>
    <property type="project" value="UniProtKB-KW"/>
</dbReference>
<protein>
    <submittedName>
        <fullName evidence="14">Histidine kinase</fullName>
    </submittedName>
</protein>
<evidence type="ECO:0000256" key="2">
    <source>
        <dbReference type="ARBA" id="ARBA00022475"/>
    </source>
</evidence>
<dbReference type="PANTHER" id="PTHR34220:SF11">
    <property type="entry name" value="SENSOR PROTEIN KINASE HPTS"/>
    <property type="match status" value="1"/>
</dbReference>
<dbReference type="SMART" id="SM00304">
    <property type="entry name" value="HAMP"/>
    <property type="match status" value="1"/>
</dbReference>
<evidence type="ECO:0000256" key="7">
    <source>
        <dbReference type="ARBA" id="ARBA00022777"/>
    </source>
</evidence>
<dbReference type="InterPro" id="IPR036890">
    <property type="entry name" value="HATPase_C_sf"/>
</dbReference>
<keyword evidence="3" id="KW-0597">Phosphoprotein</keyword>
<proteinExistence type="predicted"/>
<keyword evidence="7 14" id="KW-0418">Kinase</keyword>
<keyword evidence="6" id="KW-0547">Nucleotide-binding</keyword>
<dbReference type="InterPro" id="IPR010559">
    <property type="entry name" value="Sig_transdc_His_kin_internal"/>
</dbReference>
<feature type="transmembrane region" description="Helical" evidence="12">
    <location>
        <begin position="294"/>
        <end position="315"/>
    </location>
</feature>
<dbReference type="InterPro" id="IPR050640">
    <property type="entry name" value="Bact_2-comp_sensor_kinase"/>
</dbReference>
<sequence>MKSIHSRLLLMLLGFIIVPYFLTIFLIYAYTKNSVEEYELNNSKMQLEKNAEDLQQYFDDMVNLPYILYRNPDLFRIFTEEFEDSIYFDQDSVEKSIETFYLTRNEIRQLRFYLDEGKESFTVYNATVSTRKPQPELLNQEHIKQLFKSNKNYLIEPPHVIKNYNNAAIIPESDRTKVLSIHHKIKEVPSDKFLGIMTMDISLGEYSKIVSNLAGENGSSAYLLNDQNEIMYATNTSLIGKRVPADLQSRIQKGTTDKEISLTKTLNGPVEGWKLVKKTPSDVLFRDVRKTATINIIVGLGVGLLGLLMISFISYKISRPIRELSEKVRRIEGGHIEIPFEKGRQDEIGHLERHIKDMTDRINLHINREYKLEIENRRNQFRALKSQVNPHFLFNALQSIGAVALRSKSPQVYGLITSLSKMMRYSMQANQWMSVQNEVDYMKAYLNLQQARFGKELHYSLEFSDEVLESRIPSMTLQPLVENFFKHVYEEGYYEAQLTVTGEVKGDSLYLVVKNNDGPEITASDLEHLQENIYRSTSEGTPVNEHIGLKNIYQRLILNYGTRADFLVDQPNGQGFSVTIVIPKELSDEPTV</sequence>
<dbReference type="Gene3D" id="3.30.450.20">
    <property type="entry name" value="PAS domain"/>
    <property type="match status" value="1"/>
</dbReference>
<keyword evidence="5 12" id="KW-0812">Transmembrane</keyword>
<comment type="subcellular location">
    <subcellularLocation>
        <location evidence="1">Cell membrane</location>
        <topology evidence="1">Multi-pass membrane protein</topology>
    </subcellularLocation>
</comment>
<dbReference type="PANTHER" id="PTHR34220">
    <property type="entry name" value="SENSOR HISTIDINE KINASE YPDA"/>
    <property type="match status" value="1"/>
</dbReference>
<accession>A0ABR8SMW6</accession>
<evidence type="ECO:0000256" key="12">
    <source>
        <dbReference type="SAM" id="Phobius"/>
    </source>
</evidence>
<keyword evidence="9 12" id="KW-1133">Transmembrane helix</keyword>
<keyword evidence="8" id="KW-0067">ATP-binding</keyword>
<dbReference type="InterPro" id="IPR003660">
    <property type="entry name" value="HAMP_dom"/>
</dbReference>
<evidence type="ECO:0000256" key="6">
    <source>
        <dbReference type="ARBA" id="ARBA00022741"/>
    </source>
</evidence>
<keyword evidence="15" id="KW-1185">Reference proteome</keyword>
<gene>
    <name evidence="14" type="ORF">H9648_12320</name>
</gene>
<evidence type="ECO:0000256" key="8">
    <source>
        <dbReference type="ARBA" id="ARBA00022840"/>
    </source>
</evidence>
<evidence type="ECO:0000256" key="5">
    <source>
        <dbReference type="ARBA" id="ARBA00022692"/>
    </source>
</evidence>
<evidence type="ECO:0000256" key="10">
    <source>
        <dbReference type="ARBA" id="ARBA00023012"/>
    </source>
</evidence>
<evidence type="ECO:0000313" key="15">
    <source>
        <dbReference type="Proteomes" id="UP000603641"/>
    </source>
</evidence>
<feature type="transmembrane region" description="Helical" evidence="12">
    <location>
        <begin position="7"/>
        <end position="30"/>
    </location>
</feature>
<evidence type="ECO:0000256" key="1">
    <source>
        <dbReference type="ARBA" id="ARBA00004651"/>
    </source>
</evidence>
<evidence type="ECO:0000256" key="11">
    <source>
        <dbReference type="ARBA" id="ARBA00023136"/>
    </source>
</evidence>
<name>A0ABR8SMW6_9BACL</name>
<dbReference type="EMBL" id="JACSQM010000005">
    <property type="protein sequence ID" value="MBD7964840.1"/>
    <property type="molecule type" value="Genomic_DNA"/>
</dbReference>
<evidence type="ECO:0000259" key="13">
    <source>
        <dbReference type="PROSITE" id="PS50885"/>
    </source>
</evidence>
<dbReference type="SUPFAM" id="SSF158472">
    <property type="entry name" value="HAMP domain-like"/>
    <property type="match status" value="1"/>
</dbReference>
<dbReference type="InterPro" id="IPR003594">
    <property type="entry name" value="HATPase_dom"/>
</dbReference>
<dbReference type="Gene3D" id="6.10.340.10">
    <property type="match status" value="1"/>
</dbReference>
<evidence type="ECO:0000256" key="9">
    <source>
        <dbReference type="ARBA" id="ARBA00022989"/>
    </source>
</evidence>
<evidence type="ECO:0000256" key="3">
    <source>
        <dbReference type="ARBA" id="ARBA00022553"/>
    </source>
</evidence>
<organism evidence="14 15">
    <name type="scientific">Fictibacillus norfolkensis</name>
    <dbReference type="NCBI Taxonomy" id="2762233"/>
    <lineage>
        <taxon>Bacteria</taxon>
        <taxon>Bacillati</taxon>
        <taxon>Bacillota</taxon>
        <taxon>Bacilli</taxon>
        <taxon>Bacillales</taxon>
        <taxon>Fictibacillaceae</taxon>
        <taxon>Fictibacillus</taxon>
    </lineage>
</organism>
<keyword evidence="4" id="KW-0808">Transferase</keyword>
<keyword evidence="11 12" id="KW-0472">Membrane</keyword>
<comment type="caution">
    <text evidence="14">The sequence shown here is derived from an EMBL/GenBank/DDBJ whole genome shotgun (WGS) entry which is preliminary data.</text>
</comment>
<keyword evidence="10" id="KW-0902">Two-component regulatory system</keyword>
<dbReference type="Pfam" id="PF00672">
    <property type="entry name" value="HAMP"/>
    <property type="match status" value="1"/>
</dbReference>
<dbReference type="CDD" id="cd06225">
    <property type="entry name" value="HAMP"/>
    <property type="match status" value="1"/>
</dbReference>
<dbReference type="SUPFAM" id="SSF55874">
    <property type="entry name" value="ATPase domain of HSP90 chaperone/DNA topoisomerase II/histidine kinase"/>
    <property type="match status" value="1"/>
</dbReference>
<dbReference type="PROSITE" id="PS50885">
    <property type="entry name" value="HAMP"/>
    <property type="match status" value="1"/>
</dbReference>
<feature type="domain" description="HAMP" evidence="13">
    <location>
        <begin position="315"/>
        <end position="367"/>
    </location>
</feature>
<dbReference type="Pfam" id="PF02518">
    <property type="entry name" value="HATPase_c"/>
    <property type="match status" value="1"/>
</dbReference>
<dbReference type="RefSeq" id="WP_191754124.1">
    <property type="nucleotide sequence ID" value="NZ_JACSQM010000005.1"/>
</dbReference>
<dbReference type="Pfam" id="PF06580">
    <property type="entry name" value="His_kinase"/>
    <property type="match status" value="1"/>
</dbReference>
<keyword evidence="2" id="KW-1003">Cell membrane</keyword>
<dbReference type="Proteomes" id="UP000603641">
    <property type="component" value="Unassembled WGS sequence"/>
</dbReference>
<evidence type="ECO:0000313" key="14">
    <source>
        <dbReference type="EMBL" id="MBD7964840.1"/>
    </source>
</evidence>